<accession>A0ABR1FBN4</accession>
<name>A0ABR1FBN4_9ASCO</name>
<dbReference type="Pfam" id="PF04707">
    <property type="entry name" value="PRELI"/>
    <property type="match status" value="1"/>
</dbReference>
<proteinExistence type="predicted"/>
<dbReference type="GeneID" id="90036892"/>
<dbReference type="InterPro" id="IPR006797">
    <property type="entry name" value="PRELI/MSF1_dom"/>
</dbReference>
<dbReference type="PANTHER" id="PTHR11158">
    <property type="entry name" value="MSF1/PX19 RELATED"/>
    <property type="match status" value="1"/>
</dbReference>
<sequence>MVKFYKSFFTHNHDFNTFSLAYFLRYPNPYATHVLSVDTLERFVDEQGRLHTKRLVVKRGKLPHWCKVLLSSSKLNISESMILETSIIDPRNELILSEAKNIDFTKIMRVVESATYKGDVSADGSKIVRANTTVSFLSSFGFDSMKERMELWGQRKMGENLNRSQKGMGYVMDRLREQGGKIKAFQLAMAQEAKALQVV</sequence>
<evidence type="ECO:0000313" key="2">
    <source>
        <dbReference type="EMBL" id="KAK7207263.1"/>
    </source>
</evidence>
<dbReference type="RefSeq" id="XP_064770296.1">
    <property type="nucleotide sequence ID" value="XM_064911380.1"/>
</dbReference>
<comment type="caution">
    <text evidence="2">The sequence shown here is derived from an EMBL/GenBank/DDBJ whole genome shotgun (WGS) entry which is preliminary data.</text>
</comment>
<dbReference type="EMBL" id="JBBJBU010000001">
    <property type="protein sequence ID" value="KAK7207263.1"/>
    <property type="molecule type" value="Genomic_DNA"/>
</dbReference>
<gene>
    <name evidence="2" type="ORF">BZA70DRAFT_270867</name>
</gene>
<dbReference type="InterPro" id="IPR037365">
    <property type="entry name" value="Slowmo/Ups"/>
</dbReference>
<dbReference type="Proteomes" id="UP001498771">
    <property type="component" value="Unassembled WGS sequence"/>
</dbReference>
<evidence type="ECO:0000259" key="1">
    <source>
        <dbReference type="PROSITE" id="PS50904"/>
    </source>
</evidence>
<feature type="domain" description="PRELI/MSF1" evidence="1">
    <location>
        <begin position="2"/>
        <end position="180"/>
    </location>
</feature>
<evidence type="ECO:0000313" key="3">
    <source>
        <dbReference type="Proteomes" id="UP001498771"/>
    </source>
</evidence>
<organism evidence="2 3">
    <name type="scientific">Myxozyma melibiosi</name>
    <dbReference type="NCBI Taxonomy" id="54550"/>
    <lineage>
        <taxon>Eukaryota</taxon>
        <taxon>Fungi</taxon>
        <taxon>Dikarya</taxon>
        <taxon>Ascomycota</taxon>
        <taxon>Saccharomycotina</taxon>
        <taxon>Lipomycetes</taxon>
        <taxon>Lipomycetales</taxon>
        <taxon>Lipomycetaceae</taxon>
        <taxon>Myxozyma</taxon>
    </lineage>
</organism>
<dbReference type="PROSITE" id="PS50904">
    <property type="entry name" value="PRELI_MSF1"/>
    <property type="match status" value="1"/>
</dbReference>
<protein>
    <submittedName>
        <fullName evidence="2">PRELI-like family-domain-containing protein</fullName>
    </submittedName>
</protein>
<keyword evidence="3" id="KW-1185">Reference proteome</keyword>
<reference evidence="2 3" key="1">
    <citation type="submission" date="2024-03" db="EMBL/GenBank/DDBJ databases">
        <title>Genome-scale model development and genomic sequencing of the oleaginous clade Lipomyces.</title>
        <authorList>
            <consortium name="Lawrence Berkeley National Laboratory"/>
            <person name="Czajka J.J."/>
            <person name="Han Y."/>
            <person name="Kim J."/>
            <person name="Mondo S.J."/>
            <person name="Hofstad B.A."/>
            <person name="Robles A."/>
            <person name="Haridas S."/>
            <person name="Riley R."/>
            <person name="LaButti K."/>
            <person name="Pangilinan J."/>
            <person name="Andreopoulos W."/>
            <person name="Lipzen A."/>
            <person name="Yan J."/>
            <person name="Wang M."/>
            <person name="Ng V."/>
            <person name="Grigoriev I.V."/>
            <person name="Spatafora J.W."/>
            <person name="Magnuson J.K."/>
            <person name="Baker S.E."/>
            <person name="Pomraning K.R."/>
        </authorList>
    </citation>
    <scope>NUCLEOTIDE SEQUENCE [LARGE SCALE GENOMIC DNA]</scope>
    <source>
        <strain evidence="2 3">Phaff 52-87</strain>
    </source>
</reference>